<reference evidence="1 2" key="1">
    <citation type="submission" date="2021-09" db="EMBL/GenBank/DDBJ databases">
        <title>Genomic insights and catalytic innovation underlie evolution of tropane alkaloids biosynthesis.</title>
        <authorList>
            <person name="Wang Y.-J."/>
            <person name="Tian T."/>
            <person name="Huang J.-P."/>
            <person name="Huang S.-X."/>
        </authorList>
    </citation>
    <scope>NUCLEOTIDE SEQUENCE [LARGE SCALE GENOMIC DNA]</scope>
    <source>
        <strain evidence="1">KIB-2018</strain>
        <tissue evidence="1">Leaf</tissue>
    </source>
</reference>
<dbReference type="InterPro" id="IPR002347">
    <property type="entry name" value="SDR_fam"/>
</dbReference>
<dbReference type="InterPro" id="IPR036291">
    <property type="entry name" value="NAD(P)-bd_dom_sf"/>
</dbReference>
<evidence type="ECO:0000313" key="1">
    <source>
        <dbReference type="EMBL" id="KAJ8749847.1"/>
    </source>
</evidence>
<gene>
    <name evidence="1" type="ORF">K2173_013250</name>
</gene>
<comment type="caution">
    <text evidence="1">The sequence shown here is derived from an EMBL/GenBank/DDBJ whole genome shotgun (WGS) entry which is preliminary data.</text>
</comment>
<dbReference type="PRINTS" id="PR00080">
    <property type="entry name" value="SDRFAMILY"/>
</dbReference>
<dbReference type="Proteomes" id="UP001159364">
    <property type="component" value="Linkage Group LG11"/>
</dbReference>
<proteinExistence type="predicted"/>
<dbReference type="Gene3D" id="3.40.50.720">
    <property type="entry name" value="NAD(P)-binding Rossmann-like Domain"/>
    <property type="match status" value="1"/>
</dbReference>
<keyword evidence="2" id="KW-1185">Reference proteome</keyword>
<evidence type="ECO:0000313" key="2">
    <source>
        <dbReference type="Proteomes" id="UP001159364"/>
    </source>
</evidence>
<dbReference type="PRINTS" id="PR00081">
    <property type="entry name" value="GDHRDH"/>
</dbReference>
<dbReference type="EMBL" id="JAIWQS010000011">
    <property type="protein sequence ID" value="KAJ8749847.1"/>
    <property type="molecule type" value="Genomic_DNA"/>
</dbReference>
<name>A0AAV8SCB6_9ROSI</name>
<dbReference type="PANTHER" id="PTHR44375">
    <property type="entry name" value="BETA-KETOACYL-ACP REDUCTASE-LIKE PROTEIN-RELATED"/>
    <property type="match status" value="1"/>
</dbReference>
<accession>A0AAV8SCB6</accession>
<dbReference type="PANTHER" id="PTHR44375:SF2">
    <property type="entry name" value="BETA-KETOACYL-ACP REDUCTASE-LIKE PROTEIN-RELATED"/>
    <property type="match status" value="1"/>
</dbReference>
<dbReference type="Pfam" id="PF00106">
    <property type="entry name" value="adh_short"/>
    <property type="match status" value="1"/>
</dbReference>
<dbReference type="SUPFAM" id="SSF51735">
    <property type="entry name" value="NAD(P)-binding Rossmann-fold domains"/>
    <property type="match status" value="1"/>
</dbReference>
<protein>
    <submittedName>
        <fullName evidence="1">Uncharacterized protein</fullName>
    </submittedName>
</protein>
<dbReference type="AlphaFoldDB" id="A0AAV8SCB6"/>
<sequence>MSLCNEINQLGDLSSSSPEREAWEVFGRIDALINNAGCENPLDLSEEEWNNVLRTNLTRSSLVSKYVCTRVINAKIGRSVNNISSISSLNRGQLPGGVTYASSKVGLNTMTKVIISFDMILYQFNCFD</sequence>
<organism evidence="1 2">
    <name type="scientific">Erythroxylum novogranatense</name>
    <dbReference type="NCBI Taxonomy" id="1862640"/>
    <lineage>
        <taxon>Eukaryota</taxon>
        <taxon>Viridiplantae</taxon>
        <taxon>Streptophyta</taxon>
        <taxon>Embryophyta</taxon>
        <taxon>Tracheophyta</taxon>
        <taxon>Spermatophyta</taxon>
        <taxon>Magnoliopsida</taxon>
        <taxon>eudicotyledons</taxon>
        <taxon>Gunneridae</taxon>
        <taxon>Pentapetalae</taxon>
        <taxon>rosids</taxon>
        <taxon>fabids</taxon>
        <taxon>Malpighiales</taxon>
        <taxon>Erythroxylaceae</taxon>
        <taxon>Erythroxylum</taxon>
    </lineage>
</organism>